<proteinExistence type="predicted"/>
<dbReference type="Proteomes" id="UP000245735">
    <property type="component" value="Unassembled WGS sequence"/>
</dbReference>
<protein>
    <submittedName>
        <fullName evidence="1">Uncharacterized protein</fullName>
    </submittedName>
</protein>
<reference evidence="2" key="1">
    <citation type="journal article" date="2018" name="Front. Microbiol.">
        <title>Comparative Genomics of the Herbivore Gut Symbiont Lactobacillus reuteri Reveals Genetic Diversity and Lifestyle Adaptation.</title>
        <authorList>
            <person name="Zhao J."/>
        </authorList>
    </citation>
    <scope>NUCLEOTIDE SEQUENCE [LARGE SCALE GENOMIC DNA]</scope>
    <source>
        <strain evidence="2">LR9</strain>
    </source>
</reference>
<accession>A0ABD6Y649</accession>
<name>A0ABD6Y649_LIMRT</name>
<evidence type="ECO:0000313" key="2">
    <source>
        <dbReference type="Proteomes" id="UP000245735"/>
    </source>
</evidence>
<sequence>MTRFLLKAKPDEAFKITKESDGLYTRTNTSSNIKLKNNVHLNEADVVRLIEAKRTVVIFYEIEKRLDAYNFSNSMDLLNWVIAS</sequence>
<dbReference type="AlphaFoldDB" id="A0ABD6Y649"/>
<gene>
    <name evidence="1" type="ORF">DKZ35_06495</name>
</gene>
<evidence type="ECO:0000313" key="1">
    <source>
        <dbReference type="EMBL" id="PWT37217.1"/>
    </source>
</evidence>
<comment type="caution">
    <text evidence="1">The sequence shown here is derived from an EMBL/GenBank/DDBJ whole genome shotgun (WGS) entry which is preliminary data.</text>
</comment>
<dbReference type="EMBL" id="QGHV01000035">
    <property type="protein sequence ID" value="PWT37217.1"/>
    <property type="molecule type" value="Genomic_DNA"/>
</dbReference>
<organism evidence="1 2">
    <name type="scientific">Limosilactobacillus reuteri</name>
    <name type="common">Lactobacillus reuteri</name>
    <dbReference type="NCBI Taxonomy" id="1598"/>
    <lineage>
        <taxon>Bacteria</taxon>
        <taxon>Bacillati</taxon>
        <taxon>Bacillota</taxon>
        <taxon>Bacilli</taxon>
        <taxon>Lactobacillales</taxon>
        <taxon>Lactobacillaceae</taxon>
        <taxon>Limosilactobacillus</taxon>
    </lineage>
</organism>